<sequence length="533" mass="58187">MADIGVAIDGGKDSLSMCANVAGQTVRSPGTLVVSTYAPCPDITVKIEPALLQQGSALIHVPVTPGKYRIGGSSLAQCYKQLGDNPPDLDNPATLKALFKTTQKLLKEKKLLSGHDISEGGFITTVLEMGIGGIRGLNIDLLVEKGVSVIDSLFNEELGIVVEVAQNDVDYVLNEYKKNGVIAKVVGTTGKYGMQSEVVVKVNGDCVLNTTLVKVYRMWEETSYQLECLQANTDCVTQEWLGLEKRKGIKYNVTFDPAAAVVKSNSVKVAVIREEGTNGDREMIASLMMANFEVFDVTMSDLQAKKITLDAFKGLVFPGGFSYADTLGSAKGWAAGILFSENLHAQFAHFKNREDTFSLGVCNGCQLMAWQCWVDVDDSKNFANKTQIFLDHNLSERFECRWSAVKITERSDDVWFRGMGGSVVGVWVAHGEGRFALAEPSLLQRLKDNGQLAMQYVDDDGAPTEAYPMNPNGSPEGIAGVRSRDGRHVAMMPHPERCVLRWQCPAPPPAANTQASPWLRLFQNAYIWAANKA</sequence>
<dbReference type="SUPFAM" id="SSF52317">
    <property type="entry name" value="Class I glutamine amidotransferase-like"/>
    <property type="match status" value="1"/>
</dbReference>
<dbReference type="SMART" id="SM01211">
    <property type="entry name" value="GATase_5"/>
    <property type="match status" value="1"/>
</dbReference>
<dbReference type="GO" id="GO:0004642">
    <property type="term" value="F:phosphoribosylformylglycinamidine synthase activity"/>
    <property type="evidence" value="ECO:0007669"/>
    <property type="project" value="TreeGrafter"/>
</dbReference>
<dbReference type="InParanoid" id="A0A194R0U5"/>
<evidence type="ECO:0000313" key="3">
    <source>
        <dbReference type="Proteomes" id="UP000053240"/>
    </source>
</evidence>
<dbReference type="PANTHER" id="PTHR10099">
    <property type="entry name" value="PHOSPHORIBOSYLFORMYLGLYCINAMIDINE SYNTHASE"/>
    <property type="match status" value="1"/>
</dbReference>
<dbReference type="GO" id="GO:0005737">
    <property type="term" value="C:cytoplasm"/>
    <property type="evidence" value="ECO:0007669"/>
    <property type="project" value="TreeGrafter"/>
</dbReference>
<dbReference type="Gene3D" id="3.90.650.10">
    <property type="entry name" value="PurM-like C-terminal domain"/>
    <property type="match status" value="1"/>
</dbReference>
<dbReference type="STRING" id="76193.A0A194R0U5"/>
<dbReference type="InterPro" id="IPR036676">
    <property type="entry name" value="PurM-like_C_sf"/>
</dbReference>
<keyword evidence="3" id="KW-1185">Reference proteome</keyword>
<evidence type="ECO:0000259" key="1">
    <source>
        <dbReference type="Pfam" id="PF02769"/>
    </source>
</evidence>
<dbReference type="Proteomes" id="UP000053240">
    <property type="component" value="Unassembled WGS sequence"/>
</dbReference>
<organism evidence="2 3">
    <name type="scientific">Papilio machaon</name>
    <name type="common">Old World swallowtail butterfly</name>
    <dbReference type="NCBI Taxonomy" id="76193"/>
    <lineage>
        <taxon>Eukaryota</taxon>
        <taxon>Metazoa</taxon>
        <taxon>Ecdysozoa</taxon>
        <taxon>Arthropoda</taxon>
        <taxon>Hexapoda</taxon>
        <taxon>Insecta</taxon>
        <taxon>Pterygota</taxon>
        <taxon>Neoptera</taxon>
        <taxon>Endopterygota</taxon>
        <taxon>Lepidoptera</taxon>
        <taxon>Glossata</taxon>
        <taxon>Ditrysia</taxon>
        <taxon>Papilionoidea</taxon>
        <taxon>Papilionidae</taxon>
        <taxon>Papilioninae</taxon>
        <taxon>Papilio</taxon>
    </lineage>
</organism>
<dbReference type="SUPFAM" id="SSF56042">
    <property type="entry name" value="PurM C-terminal domain-like"/>
    <property type="match status" value="1"/>
</dbReference>
<dbReference type="EMBL" id="KQ460883">
    <property type="protein sequence ID" value="KPJ11418.1"/>
    <property type="molecule type" value="Genomic_DNA"/>
</dbReference>
<protein>
    <submittedName>
        <fullName evidence="2">Phosphoribosylformylglycinamidine synthase</fullName>
    </submittedName>
</protein>
<dbReference type="InterPro" id="IPR029062">
    <property type="entry name" value="Class_I_gatase-like"/>
</dbReference>
<evidence type="ECO:0000313" key="2">
    <source>
        <dbReference type="EMBL" id="KPJ11418.1"/>
    </source>
</evidence>
<dbReference type="GO" id="GO:0006164">
    <property type="term" value="P:purine nucleotide biosynthetic process"/>
    <property type="evidence" value="ECO:0007669"/>
    <property type="project" value="TreeGrafter"/>
</dbReference>
<dbReference type="AlphaFoldDB" id="A0A194R0U5"/>
<gene>
    <name evidence="2" type="ORF">RR48_15057</name>
</gene>
<accession>A0A194R0U5</accession>
<dbReference type="Pfam" id="PF02769">
    <property type="entry name" value="AIRS_C"/>
    <property type="match status" value="1"/>
</dbReference>
<dbReference type="Pfam" id="PF13507">
    <property type="entry name" value="GATase_5"/>
    <property type="match status" value="1"/>
</dbReference>
<dbReference type="PANTHER" id="PTHR10099:SF1">
    <property type="entry name" value="PHOSPHORIBOSYLFORMYLGLYCINAMIDINE SYNTHASE"/>
    <property type="match status" value="1"/>
</dbReference>
<name>A0A194R0U5_PAPMA</name>
<reference evidence="2 3" key="1">
    <citation type="journal article" date="2015" name="Nat. Commun.">
        <title>Outbred genome sequencing and CRISPR/Cas9 gene editing in butterflies.</title>
        <authorList>
            <person name="Li X."/>
            <person name="Fan D."/>
            <person name="Zhang W."/>
            <person name="Liu G."/>
            <person name="Zhang L."/>
            <person name="Zhao L."/>
            <person name="Fang X."/>
            <person name="Chen L."/>
            <person name="Dong Y."/>
            <person name="Chen Y."/>
            <person name="Ding Y."/>
            <person name="Zhao R."/>
            <person name="Feng M."/>
            <person name="Zhu Y."/>
            <person name="Feng Y."/>
            <person name="Jiang X."/>
            <person name="Zhu D."/>
            <person name="Xiang H."/>
            <person name="Feng X."/>
            <person name="Li S."/>
            <person name="Wang J."/>
            <person name="Zhang G."/>
            <person name="Kronforst M.R."/>
            <person name="Wang W."/>
        </authorList>
    </citation>
    <scope>NUCLEOTIDE SEQUENCE [LARGE SCALE GENOMIC DNA]</scope>
    <source>
        <strain evidence="2">Ya'a_city_454_Pm</strain>
        <tissue evidence="2">Whole body</tissue>
    </source>
</reference>
<proteinExistence type="predicted"/>
<dbReference type="InterPro" id="IPR010918">
    <property type="entry name" value="PurM-like_C_dom"/>
</dbReference>
<dbReference type="CDD" id="cd01740">
    <property type="entry name" value="GATase1_FGAR_AT"/>
    <property type="match status" value="1"/>
</dbReference>
<dbReference type="PROSITE" id="PS51273">
    <property type="entry name" value="GATASE_TYPE_1"/>
    <property type="match status" value="1"/>
</dbReference>
<feature type="domain" description="PurM-like C-terminal" evidence="1">
    <location>
        <begin position="54"/>
        <end position="191"/>
    </location>
</feature>
<dbReference type="Gene3D" id="3.40.50.880">
    <property type="match status" value="1"/>
</dbReference>